<dbReference type="AlphaFoldDB" id="A0AB33YYR4"/>
<organism evidence="1 2">
    <name type="scientific">Cycloclasticus pugetii</name>
    <dbReference type="NCBI Taxonomy" id="34068"/>
    <lineage>
        <taxon>Bacteria</taxon>
        <taxon>Pseudomonadati</taxon>
        <taxon>Pseudomonadota</taxon>
        <taxon>Gammaproteobacteria</taxon>
        <taxon>Thiotrichales</taxon>
        <taxon>Piscirickettsiaceae</taxon>
        <taxon>Cycloclasticus</taxon>
    </lineage>
</organism>
<dbReference type="Proteomes" id="UP000015462">
    <property type="component" value="Unassembled WGS sequence"/>
</dbReference>
<keyword evidence="2" id="KW-1185">Reference proteome</keyword>
<protein>
    <submittedName>
        <fullName evidence="1">Tyrosyl-tRNA synthetase, class Ib</fullName>
    </submittedName>
</protein>
<gene>
    <name evidence="1" type="ORF">L196_11407</name>
</gene>
<sequence length="31" mass="3424">QKINDKGTMLGLGEEHLVQVGKRKFAKITIA</sequence>
<feature type="non-terminal residue" evidence="1">
    <location>
        <position position="1"/>
    </location>
</feature>
<reference evidence="1 2" key="1">
    <citation type="journal article" date="2013" name="Genome Announc.">
        <title>Genome Sequence of the Pyrene- and Fluoranthene-Degrading Bacterium Cycloclasticus sp. Strain PY97M.</title>
        <authorList>
            <person name="Cui Z."/>
            <person name="Xu G."/>
            <person name="Li Q."/>
            <person name="Gao W."/>
            <person name="Zheng L."/>
        </authorList>
    </citation>
    <scope>NUCLEOTIDE SEQUENCE [LARGE SCALE GENOMIC DNA]</scope>
    <source>
        <strain evidence="1 2">PY97M</strain>
    </source>
</reference>
<comment type="caution">
    <text evidence="1">The sequence shown here is derived from an EMBL/GenBank/DDBJ whole genome shotgun (WGS) entry which is preliminary data.</text>
</comment>
<proteinExistence type="predicted"/>
<evidence type="ECO:0000313" key="1">
    <source>
        <dbReference type="EMBL" id="EPD12151.1"/>
    </source>
</evidence>
<name>A0AB33YYR4_9GAMM</name>
<accession>A0AB33YYR4</accession>
<dbReference type="EMBL" id="ASHL01000024">
    <property type="protein sequence ID" value="EPD12151.1"/>
    <property type="molecule type" value="Genomic_DNA"/>
</dbReference>
<evidence type="ECO:0000313" key="2">
    <source>
        <dbReference type="Proteomes" id="UP000015462"/>
    </source>
</evidence>